<keyword evidence="1" id="KW-0732">Signal</keyword>
<reference evidence="3" key="1">
    <citation type="submission" date="2021-07" db="EMBL/GenBank/DDBJ databases">
        <title>Neiella marina sp. nov., isolated from the intestinal content of sea cucumber Apostichopus japonicus.</title>
        <authorList>
            <person name="Bai X."/>
        </authorList>
    </citation>
    <scope>NUCLEOTIDE SEQUENCE</scope>
    <source>
        <strain evidence="3">126</strain>
    </source>
</reference>
<sequence length="380" mass="42453">MNRIVWQALCAGVISTLSTATLANEPQQPEFKLPVVMTSPDTMGQPPAPRSREELLASQGVGSNRVQGGYVIEVPQQESGGVDPAEALMTLVESQKKGKQPNAEVSRLTGQPRAMDSQMMSKIKDTYRSVQRLTIAPGESKLVPVAQGLMNRIETPFKMVAVKDSGAEDVIVDLDGGMVFVTINSYEPMSLMVYEEGVPETMFSIMLQPIEAPPVMIDVDMDISPAMIAKGEAFRRQLEIDEKLAQADRMQDMQTKTSEHVRRIKEILAPVARGEVPRGFSFTDEIPTHYREPCSITIYQEAKQRLIGAREVVDVVLVENTSSQAYYVREQHCLMKDTIAAAVLDRSLLMPGERTEVYILRDKLYEQRKARVKRRPRLID</sequence>
<proteinExistence type="predicted"/>
<dbReference type="Pfam" id="PF23536">
    <property type="entry name" value="TraK_C"/>
    <property type="match status" value="1"/>
</dbReference>
<dbReference type="InterPro" id="IPR055397">
    <property type="entry name" value="TraK_C"/>
</dbReference>
<dbReference type="EMBL" id="JAHZSS010000010">
    <property type="protein sequence ID" value="MBW8191374.1"/>
    <property type="molecule type" value="Genomic_DNA"/>
</dbReference>
<evidence type="ECO:0000313" key="4">
    <source>
        <dbReference type="Proteomes" id="UP001166251"/>
    </source>
</evidence>
<organism evidence="3 4">
    <name type="scientific">Neiella holothuriorum</name>
    <dbReference type="NCBI Taxonomy" id="2870530"/>
    <lineage>
        <taxon>Bacteria</taxon>
        <taxon>Pseudomonadati</taxon>
        <taxon>Pseudomonadota</taxon>
        <taxon>Gammaproteobacteria</taxon>
        <taxon>Alteromonadales</taxon>
        <taxon>Echinimonadaceae</taxon>
        <taxon>Neiella</taxon>
    </lineage>
</organism>
<dbReference type="Proteomes" id="UP001166251">
    <property type="component" value="Unassembled WGS sequence"/>
</dbReference>
<evidence type="ECO:0000256" key="1">
    <source>
        <dbReference type="SAM" id="SignalP"/>
    </source>
</evidence>
<protein>
    <submittedName>
        <fullName evidence="3">Type-F conjugative transfer system secretin TraK</fullName>
    </submittedName>
</protein>
<accession>A0ABS7EGA0</accession>
<feature type="domain" description="TraK C-terminal" evidence="2">
    <location>
        <begin position="262"/>
        <end position="360"/>
    </location>
</feature>
<name>A0ABS7EGA0_9GAMM</name>
<gene>
    <name evidence="3" type="ORF">K0504_10020</name>
</gene>
<keyword evidence="4" id="KW-1185">Reference proteome</keyword>
<feature type="chain" id="PRO_5045364865" evidence="1">
    <location>
        <begin position="24"/>
        <end position="380"/>
    </location>
</feature>
<evidence type="ECO:0000313" key="3">
    <source>
        <dbReference type="EMBL" id="MBW8191374.1"/>
    </source>
</evidence>
<feature type="signal peptide" evidence="1">
    <location>
        <begin position="1"/>
        <end position="23"/>
    </location>
</feature>
<dbReference type="RefSeq" id="WP_220104057.1">
    <property type="nucleotide sequence ID" value="NZ_JAHZSS010000010.1"/>
</dbReference>
<comment type="caution">
    <text evidence="3">The sequence shown here is derived from an EMBL/GenBank/DDBJ whole genome shotgun (WGS) entry which is preliminary data.</text>
</comment>
<evidence type="ECO:0000259" key="2">
    <source>
        <dbReference type="Pfam" id="PF23536"/>
    </source>
</evidence>